<feature type="domain" description="Protein kinase" evidence="2">
    <location>
        <begin position="19"/>
        <end position="194"/>
    </location>
</feature>
<evidence type="ECO:0000313" key="4">
    <source>
        <dbReference type="Proteomes" id="UP000593567"/>
    </source>
</evidence>
<dbReference type="OrthoDB" id="5800476at2759"/>
<organism evidence="3 4">
    <name type="scientific">Bugula neritina</name>
    <name type="common">Brown bryozoan</name>
    <name type="synonym">Sertularia neritina</name>
    <dbReference type="NCBI Taxonomy" id="10212"/>
    <lineage>
        <taxon>Eukaryota</taxon>
        <taxon>Metazoa</taxon>
        <taxon>Spiralia</taxon>
        <taxon>Lophotrochozoa</taxon>
        <taxon>Bryozoa</taxon>
        <taxon>Gymnolaemata</taxon>
        <taxon>Cheilostomatida</taxon>
        <taxon>Flustrina</taxon>
        <taxon>Buguloidea</taxon>
        <taxon>Bugulidae</taxon>
        <taxon>Bugula</taxon>
    </lineage>
</organism>
<dbReference type="GO" id="GO:0004674">
    <property type="term" value="F:protein serine/threonine kinase activity"/>
    <property type="evidence" value="ECO:0007669"/>
    <property type="project" value="UniProtKB-EC"/>
</dbReference>
<accession>A0A7J7JW10</accession>
<gene>
    <name evidence="3" type="ORF">EB796_011818</name>
</gene>
<dbReference type="EMBL" id="VXIV02001782">
    <property type="protein sequence ID" value="KAF6029881.1"/>
    <property type="molecule type" value="Genomic_DNA"/>
</dbReference>
<comment type="caution">
    <text evidence="3">The sequence shown here is derived from an EMBL/GenBank/DDBJ whole genome shotgun (WGS) entry which is preliminary data.</text>
</comment>
<dbReference type="Gene3D" id="1.10.510.10">
    <property type="entry name" value="Transferase(Phosphotransferase) domain 1"/>
    <property type="match status" value="1"/>
</dbReference>
<dbReference type="InterPro" id="IPR011009">
    <property type="entry name" value="Kinase-like_dom_sf"/>
</dbReference>
<dbReference type="AlphaFoldDB" id="A0A7J7JW10"/>
<evidence type="ECO:0000313" key="3">
    <source>
        <dbReference type="EMBL" id="KAF6029881.1"/>
    </source>
</evidence>
<dbReference type="PROSITE" id="PS00108">
    <property type="entry name" value="PROTEIN_KINASE_ST"/>
    <property type="match status" value="1"/>
</dbReference>
<dbReference type="EC" id="2.7.11.1" evidence="1"/>
<dbReference type="PROSITE" id="PS50011">
    <property type="entry name" value="PROTEIN_KINASE_DOM"/>
    <property type="match status" value="1"/>
</dbReference>
<dbReference type="PANTHER" id="PTHR11909">
    <property type="entry name" value="CASEIN KINASE-RELATED"/>
    <property type="match status" value="1"/>
</dbReference>
<dbReference type="InterPro" id="IPR008271">
    <property type="entry name" value="Ser/Thr_kinase_AS"/>
</dbReference>
<protein>
    <recommendedName>
        <fullName evidence="1">non-specific serine/threonine protein kinase</fullName>
        <ecNumber evidence="1">2.7.11.1</ecNumber>
    </recommendedName>
</protein>
<dbReference type="Pfam" id="PF00069">
    <property type="entry name" value="Pkinase"/>
    <property type="match status" value="1"/>
</dbReference>
<dbReference type="InterPro" id="IPR000719">
    <property type="entry name" value="Prot_kinase_dom"/>
</dbReference>
<dbReference type="SUPFAM" id="SSF56112">
    <property type="entry name" value="Protein kinase-like (PK-like)"/>
    <property type="match status" value="1"/>
</dbReference>
<reference evidence="3" key="1">
    <citation type="submission" date="2020-06" db="EMBL/GenBank/DDBJ databases">
        <title>Draft genome of Bugula neritina, a colonial animal packing powerful symbionts and potential medicines.</title>
        <authorList>
            <person name="Rayko M."/>
        </authorList>
    </citation>
    <scope>NUCLEOTIDE SEQUENCE [LARGE SCALE GENOMIC DNA]</scope>
    <source>
        <strain evidence="3">Kwan_BN1</strain>
    </source>
</reference>
<name>A0A7J7JW10_BUGNE</name>
<evidence type="ECO:0000259" key="2">
    <source>
        <dbReference type="PROSITE" id="PS50011"/>
    </source>
</evidence>
<sequence>MMTQLLMSYYWLEICYFRYKLLKQLGKGSFCVAYLGVHVKKPTAHAKLCVKVERTDNEKQRFRQLHFEAKLYEMLRTDEGFPHARHFGKEKNFNFLAMELLGPNLEELYSANNSKFSLKTLCIMASQMISRLESLHKHDFIHRDIKPENFLVGRHNKANIIYLCDMGLCKKFRDSTLNVHIPFQTNRSLAGTAR</sequence>
<dbReference type="InterPro" id="IPR050235">
    <property type="entry name" value="CK1_Ser-Thr_kinase"/>
</dbReference>
<keyword evidence="4" id="KW-1185">Reference proteome</keyword>
<proteinExistence type="predicted"/>
<evidence type="ECO:0000256" key="1">
    <source>
        <dbReference type="ARBA" id="ARBA00012513"/>
    </source>
</evidence>
<dbReference type="GO" id="GO:0005524">
    <property type="term" value="F:ATP binding"/>
    <property type="evidence" value="ECO:0007669"/>
    <property type="project" value="InterPro"/>
</dbReference>
<dbReference type="SMART" id="SM00220">
    <property type="entry name" value="S_TKc"/>
    <property type="match status" value="1"/>
</dbReference>
<dbReference type="Proteomes" id="UP000593567">
    <property type="component" value="Unassembled WGS sequence"/>
</dbReference>